<dbReference type="PROSITE" id="PS00960">
    <property type="entry name" value="BTG_1"/>
    <property type="match status" value="1"/>
</dbReference>
<dbReference type="GO" id="GO:0005634">
    <property type="term" value="C:nucleus"/>
    <property type="evidence" value="ECO:0007669"/>
    <property type="project" value="TreeGrafter"/>
</dbReference>
<evidence type="ECO:0000256" key="1">
    <source>
        <dbReference type="ARBA" id="ARBA00007989"/>
    </source>
</evidence>
<protein>
    <submittedName>
        <fullName evidence="4">Maternal B9.15 protein</fullName>
    </submittedName>
</protein>
<dbReference type="GO" id="GO:0005737">
    <property type="term" value="C:cytoplasm"/>
    <property type="evidence" value="ECO:0007669"/>
    <property type="project" value="TreeGrafter"/>
</dbReference>
<dbReference type="SUPFAM" id="SSF160696">
    <property type="entry name" value="BTG domain-like"/>
    <property type="match status" value="1"/>
</dbReference>
<reference evidence="4 5" key="1">
    <citation type="journal article" date="2019" name="Genome Biol. Evol.">
        <title>Whole-Genome Sequencing of the Giant Devil Catfish, Bagarius yarrelli.</title>
        <authorList>
            <person name="Jiang W."/>
            <person name="Lv Y."/>
            <person name="Cheng L."/>
            <person name="Yang K."/>
            <person name="Chao B."/>
            <person name="Wang X."/>
            <person name="Li Y."/>
            <person name="Pan X."/>
            <person name="You X."/>
            <person name="Zhang Y."/>
            <person name="Yang J."/>
            <person name="Li J."/>
            <person name="Zhang X."/>
            <person name="Liu S."/>
            <person name="Sun C."/>
            <person name="Yang J."/>
            <person name="Shi Q."/>
        </authorList>
    </citation>
    <scope>NUCLEOTIDE SEQUENCE [LARGE SCALE GENOMIC DNA]</scope>
    <source>
        <strain evidence="4">JWS20170419001</strain>
        <tissue evidence="4">Muscle</tissue>
    </source>
</reference>
<dbReference type="Pfam" id="PF07742">
    <property type="entry name" value="BTG"/>
    <property type="match status" value="1"/>
</dbReference>
<keyword evidence="5" id="KW-1185">Reference proteome</keyword>
<feature type="domain" description="Anti-proliferative protein" evidence="3">
    <location>
        <begin position="42"/>
        <end position="62"/>
    </location>
</feature>
<accession>A0A556U192</accession>
<dbReference type="SMART" id="SM00099">
    <property type="entry name" value="btg1"/>
    <property type="match status" value="1"/>
</dbReference>
<name>A0A556U192_BAGYA</name>
<dbReference type="FunFam" id="3.90.640.90:FF:000002">
    <property type="entry name" value="BTG anti-proliferation factor 4"/>
    <property type="match status" value="1"/>
</dbReference>
<dbReference type="Gene3D" id="3.90.640.90">
    <property type="entry name" value="Anti-proliferative protein, N-terminal domain"/>
    <property type="match status" value="1"/>
</dbReference>
<sequence length="262" mass="29598">MKREVGAAVNFLKCLALERGQVDENKAKVFAAKLQELLCEKYTDHWYPENPNKGQAYRCIRINKTTPCDDAVLQACKESKLRPSELGLPREITLWIDPLEVSARSGENCRHFTVAHFSEDKESDLHPESSDCVTAETSDYHSATSSDCGSENSSDAEEENKECEVESVKEKTEVKKDPIVIAMRPRVREPKPRIMPKSQPARLQYFYHPPAVWSQYKKSPVVLTTVCPPPPAPVLGYYVFPKPPPQFIMPHASLQPWEVAKG</sequence>
<evidence type="ECO:0000313" key="4">
    <source>
        <dbReference type="EMBL" id="TSL82481.1"/>
    </source>
</evidence>
<dbReference type="EMBL" id="VCAZ01000037">
    <property type="protein sequence ID" value="TSL82481.1"/>
    <property type="molecule type" value="Genomic_DNA"/>
</dbReference>
<dbReference type="InterPro" id="IPR036054">
    <property type="entry name" value="BTG-like_sf"/>
</dbReference>
<evidence type="ECO:0000313" key="5">
    <source>
        <dbReference type="Proteomes" id="UP000319801"/>
    </source>
</evidence>
<dbReference type="PANTHER" id="PTHR22978">
    <property type="entry name" value="B-CELL TRANSLOCATION GENE"/>
    <property type="match status" value="1"/>
</dbReference>
<dbReference type="InterPro" id="IPR002087">
    <property type="entry name" value="Anti_prolifrtn"/>
</dbReference>
<comment type="caution">
    <text evidence="4">The sequence shown here is derived from an EMBL/GenBank/DDBJ whole genome shotgun (WGS) entry which is preliminary data.</text>
</comment>
<dbReference type="InterPro" id="IPR033332">
    <property type="entry name" value="BTG"/>
</dbReference>
<dbReference type="OrthoDB" id="19928at2759"/>
<organism evidence="4 5">
    <name type="scientific">Bagarius yarrelli</name>
    <name type="common">Goonch</name>
    <name type="synonym">Bagrus yarrelli</name>
    <dbReference type="NCBI Taxonomy" id="175774"/>
    <lineage>
        <taxon>Eukaryota</taxon>
        <taxon>Metazoa</taxon>
        <taxon>Chordata</taxon>
        <taxon>Craniata</taxon>
        <taxon>Vertebrata</taxon>
        <taxon>Euteleostomi</taxon>
        <taxon>Actinopterygii</taxon>
        <taxon>Neopterygii</taxon>
        <taxon>Teleostei</taxon>
        <taxon>Ostariophysi</taxon>
        <taxon>Siluriformes</taxon>
        <taxon>Sisoridae</taxon>
        <taxon>Sisorinae</taxon>
        <taxon>Bagarius</taxon>
    </lineage>
</organism>
<feature type="compositionally biased region" description="Polar residues" evidence="2">
    <location>
        <begin position="131"/>
        <end position="153"/>
    </location>
</feature>
<dbReference type="PRINTS" id="PR00310">
    <property type="entry name" value="ANTIPRLFBTG1"/>
</dbReference>
<dbReference type="Proteomes" id="UP000319801">
    <property type="component" value="Unassembled WGS sequence"/>
</dbReference>
<evidence type="ECO:0000259" key="3">
    <source>
        <dbReference type="PROSITE" id="PS00960"/>
    </source>
</evidence>
<dbReference type="PANTHER" id="PTHR22978:SF12">
    <property type="entry name" value="MATERNAL B9.15 PROTEIN-LIKE ISOFORM X1"/>
    <property type="match status" value="1"/>
</dbReference>
<gene>
    <name evidence="4" type="ORF">Baya_6580</name>
</gene>
<comment type="similarity">
    <text evidence="1">Belongs to the BTG family.</text>
</comment>
<evidence type="ECO:0000256" key="2">
    <source>
        <dbReference type="SAM" id="MobiDB-lite"/>
    </source>
</evidence>
<dbReference type="AlphaFoldDB" id="A0A556U192"/>
<feature type="region of interest" description="Disordered" evidence="2">
    <location>
        <begin position="122"/>
        <end position="169"/>
    </location>
</feature>
<proteinExistence type="inferred from homology"/>